<gene>
    <name evidence="3" type="ORF">ACFOEV_05545</name>
</gene>
<keyword evidence="2" id="KW-0812">Transmembrane</keyword>
<accession>A0ABV7LM42</accession>
<dbReference type="Proteomes" id="UP001595579">
    <property type="component" value="Unassembled WGS sequence"/>
</dbReference>
<evidence type="ECO:0000256" key="2">
    <source>
        <dbReference type="SAM" id="Phobius"/>
    </source>
</evidence>
<keyword evidence="2" id="KW-1133">Transmembrane helix</keyword>
<reference evidence="4" key="1">
    <citation type="journal article" date="2019" name="Int. J. Syst. Evol. Microbiol.">
        <title>The Global Catalogue of Microorganisms (GCM) 10K type strain sequencing project: providing services to taxonomists for standard genome sequencing and annotation.</title>
        <authorList>
            <consortium name="The Broad Institute Genomics Platform"/>
            <consortium name="The Broad Institute Genome Sequencing Center for Infectious Disease"/>
            <person name="Wu L."/>
            <person name="Ma J."/>
        </authorList>
    </citation>
    <scope>NUCLEOTIDE SEQUENCE [LARGE SCALE GENOMIC DNA]</scope>
    <source>
        <strain evidence="4">CECT 7698</strain>
    </source>
</reference>
<proteinExistence type="predicted"/>
<dbReference type="RefSeq" id="WP_386772145.1">
    <property type="nucleotide sequence ID" value="NZ_JBHRUG010000013.1"/>
</dbReference>
<name>A0ABV7LM42_9GAMM</name>
<evidence type="ECO:0000313" key="3">
    <source>
        <dbReference type="EMBL" id="MFC3283073.1"/>
    </source>
</evidence>
<dbReference type="EMBL" id="JBHRUG010000013">
    <property type="protein sequence ID" value="MFC3283073.1"/>
    <property type="molecule type" value="Genomic_DNA"/>
</dbReference>
<dbReference type="Pfam" id="PF09489">
    <property type="entry name" value="CbtB"/>
    <property type="match status" value="1"/>
</dbReference>
<protein>
    <submittedName>
        <fullName evidence="3">CbtB domain-containing protein</fullName>
    </submittedName>
</protein>
<feature type="region of interest" description="Disordered" evidence="1">
    <location>
        <begin position="1"/>
        <end position="21"/>
    </location>
</feature>
<feature type="transmembrane region" description="Helical" evidence="2">
    <location>
        <begin position="21"/>
        <end position="42"/>
    </location>
</feature>
<sequence>MSATPVSSSQRTFRSASKVSSACQQGAVVLFGALILYAVGFLPMNAAHNAAHDTRHAIVFPCH</sequence>
<keyword evidence="2" id="KW-0472">Membrane</keyword>
<comment type="caution">
    <text evidence="3">The sequence shown here is derived from an EMBL/GenBank/DDBJ whole genome shotgun (WGS) entry which is preliminary data.</text>
</comment>
<keyword evidence="4" id="KW-1185">Reference proteome</keyword>
<evidence type="ECO:0000313" key="4">
    <source>
        <dbReference type="Proteomes" id="UP001595579"/>
    </source>
</evidence>
<organism evidence="3 4">
    <name type="scientific">Litchfieldella rifensis</name>
    <dbReference type="NCBI Taxonomy" id="762643"/>
    <lineage>
        <taxon>Bacteria</taxon>
        <taxon>Pseudomonadati</taxon>
        <taxon>Pseudomonadota</taxon>
        <taxon>Gammaproteobacteria</taxon>
        <taxon>Oceanospirillales</taxon>
        <taxon>Halomonadaceae</taxon>
        <taxon>Litchfieldella</taxon>
    </lineage>
</organism>
<dbReference type="InterPro" id="IPR012667">
    <property type="entry name" value="CbtB_put"/>
</dbReference>
<evidence type="ECO:0000256" key="1">
    <source>
        <dbReference type="SAM" id="MobiDB-lite"/>
    </source>
</evidence>